<name>A0AAN8U117_SOLBU</name>
<sequence length="47" mass="5573">MEKLQVQDDLLLACSVRMHGLDKWEMVAAEFSKAIFHFVDVFLIYRQ</sequence>
<reference evidence="1 2" key="1">
    <citation type="submission" date="2024-02" db="EMBL/GenBank/DDBJ databases">
        <title>de novo genome assembly of Solanum bulbocastanum strain 11H21.</title>
        <authorList>
            <person name="Hosaka A.J."/>
        </authorList>
    </citation>
    <scope>NUCLEOTIDE SEQUENCE [LARGE SCALE GENOMIC DNA]</scope>
    <source>
        <tissue evidence="1">Young leaves</tissue>
    </source>
</reference>
<protein>
    <submittedName>
        <fullName evidence="1">Uncharacterized protein</fullName>
    </submittedName>
</protein>
<keyword evidence="2" id="KW-1185">Reference proteome</keyword>
<evidence type="ECO:0000313" key="1">
    <source>
        <dbReference type="EMBL" id="KAK6802357.1"/>
    </source>
</evidence>
<organism evidence="1 2">
    <name type="scientific">Solanum bulbocastanum</name>
    <name type="common">Wild potato</name>
    <dbReference type="NCBI Taxonomy" id="147425"/>
    <lineage>
        <taxon>Eukaryota</taxon>
        <taxon>Viridiplantae</taxon>
        <taxon>Streptophyta</taxon>
        <taxon>Embryophyta</taxon>
        <taxon>Tracheophyta</taxon>
        <taxon>Spermatophyta</taxon>
        <taxon>Magnoliopsida</taxon>
        <taxon>eudicotyledons</taxon>
        <taxon>Gunneridae</taxon>
        <taxon>Pentapetalae</taxon>
        <taxon>asterids</taxon>
        <taxon>lamiids</taxon>
        <taxon>Solanales</taxon>
        <taxon>Solanaceae</taxon>
        <taxon>Solanoideae</taxon>
        <taxon>Solaneae</taxon>
        <taxon>Solanum</taxon>
    </lineage>
</organism>
<gene>
    <name evidence="1" type="ORF">RDI58_000137</name>
</gene>
<accession>A0AAN8U117</accession>
<dbReference type="Proteomes" id="UP001371456">
    <property type="component" value="Unassembled WGS sequence"/>
</dbReference>
<dbReference type="EMBL" id="JBANQN010000001">
    <property type="protein sequence ID" value="KAK6802357.1"/>
    <property type="molecule type" value="Genomic_DNA"/>
</dbReference>
<proteinExistence type="predicted"/>
<dbReference type="AlphaFoldDB" id="A0AAN8U117"/>
<comment type="caution">
    <text evidence="1">The sequence shown here is derived from an EMBL/GenBank/DDBJ whole genome shotgun (WGS) entry which is preliminary data.</text>
</comment>
<evidence type="ECO:0000313" key="2">
    <source>
        <dbReference type="Proteomes" id="UP001371456"/>
    </source>
</evidence>